<proteinExistence type="predicted"/>
<protein>
    <submittedName>
        <fullName evidence="1">Uncharacterized protein</fullName>
    </submittedName>
</protein>
<name>A0ACC1QK27_9HYPO</name>
<dbReference type="Proteomes" id="UP001148737">
    <property type="component" value="Unassembled WGS sequence"/>
</dbReference>
<evidence type="ECO:0000313" key="2">
    <source>
        <dbReference type="Proteomes" id="UP001148737"/>
    </source>
</evidence>
<comment type="caution">
    <text evidence="1">The sequence shown here is derived from an EMBL/GenBank/DDBJ whole genome shotgun (WGS) entry which is preliminary data.</text>
</comment>
<sequence>MEDRGTPRVRELDLRECKVSSTFDDIDVVRSIKSSAARKAFFTFLRANLALSPDMITSPTSTPQLDPFSAPADAIPPEVTAPAPAAGPAAAAAAPSKPASSSHAAPDLVPLEDIPELSLDPLQTEEEQKEGLKLLADTLPRAL</sequence>
<accession>A0ACC1QK27</accession>
<reference evidence="1" key="1">
    <citation type="submission" date="2022-07" db="EMBL/GenBank/DDBJ databases">
        <title>Genome Sequence of Lecanicillium saksenae.</title>
        <authorList>
            <person name="Buettner E."/>
        </authorList>
    </citation>
    <scope>NUCLEOTIDE SEQUENCE</scope>
    <source>
        <strain evidence="1">VT-O1</strain>
    </source>
</reference>
<dbReference type="EMBL" id="JANAKD010001829">
    <property type="protein sequence ID" value="KAJ3476230.1"/>
    <property type="molecule type" value="Genomic_DNA"/>
</dbReference>
<organism evidence="1 2">
    <name type="scientific">Lecanicillium saksenae</name>
    <dbReference type="NCBI Taxonomy" id="468837"/>
    <lineage>
        <taxon>Eukaryota</taxon>
        <taxon>Fungi</taxon>
        <taxon>Dikarya</taxon>
        <taxon>Ascomycota</taxon>
        <taxon>Pezizomycotina</taxon>
        <taxon>Sordariomycetes</taxon>
        <taxon>Hypocreomycetidae</taxon>
        <taxon>Hypocreales</taxon>
        <taxon>Cordycipitaceae</taxon>
        <taxon>Lecanicillium</taxon>
    </lineage>
</organism>
<evidence type="ECO:0000313" key="1">
    <source>
        <dbReference type="EMBL" id="KAJ3476230.1"/>
    </source>
</evidence>
<gene>
    <name evidence="1" type="ORF">NLG97_g9194</name>
</gene>
<keyword evidence="2" id="KW-1185">Reference proteome</keyword>